<dbReference type="InterPro" id="IPR001851">
    <property type="entry name" value="ABC_transp_permease"/>
</dbReference>
<keyword evidence="3 7" id="KW-0812">Transmembrane</keyword>
<proteinExistence type="predicted"/>
<gene>
    <name evidence="8" type="ORF">ITX44_08810</name>
</gene>
<dbReference type="Pfam" id="PF02653">
    <property type="entry name" value="BPD_transp_2"/>
    <property type="match status" value="1"/>
</dbReference>
<feature type="transmembrane region" description="Helical" evidence="7">
    <location>
        <begin position="85"/>
        <end position="106"/>
    </location>
</feature>
<feature type="transmembrane region" description="Helical" evidence="7">
    <location>
        <begin position="366"/>
        <end position="383"/>
    </location>
</feature>
<evidence type="ECO:0000256" key="2">
    <source>
        <dbReference type="ARBA" id="ARBA00022475"/>
    </source>
</evidence>
<reference evidence="8 9" key="1">
    <citation type="submission" date="2021-01" db="EMBL/GenBank/DDBJ databases">
        <title>Streptomyces acididurans sp. nov., isolated from a peat swamp forest soil.</title>
        <authorList>
            <person name="Chantavorakit T."/>
            <person name="Duangmal K."/>
        </authorList>
    </citation>
    <scope>NUCLEOTIDE SEQUENCE [LARGE SCALE GENOMIC DNA]</scope>
    <source>
        <strain evidence="8 9">KK5PA1</strain>
    </source>
</reference>
<organism evidence="8 9">
    <name type="scientific">Actinacidiphila acididurans</name>
    <dbReference type="NCBI Taxonomy" id="2784346"/>
    <lineage>
        <taxon>Bacteria</taxon>
        <taxon>Bacillati</taxon>
        <taxon>Actinomycetota</taxon>
        <taxon>Actinomycetes</taxon>
        <taxon>Kitasatosporales</taxon>
        <taxon>Streptomycetaceae</taxon>
        <taxon>Actinacidiphila</taxon>
    </lineage>
</organism>
<feature type="region of interest" description="Disordered" evidence="6">
    <location>
        <begin position="1"/>
        <end position="23"/>
    </location>
</feature>
<feature type="transmembrane region" description="Helical" evidence="7">
    <location>
        <begin position="30"/>
        <end position="48"/>
    </location>
</feature>
<dbReference type="PANTHER" id="PTHR43370:SF1">
    <property type="entry name" value="GUANOSINE ABC TRANSPORTER PERMEASE PROTEIN NUPQ"/>
    <property type="match status" value="1"/>
</dbReference>
<keyword evidence="5 7" id="KW-0472">Membrane</keyword>
<evidence type="ECO:0000313" key="8">
    <source>
        <dbReference type="EMBL" id="MBM9504637.1"/>
    </source>
</evidence>
<dbReference type="PANTHER" id="PTHR43370">
    <property type="entry name" value="SUGAR ABC TRANSPORTER INTEGRAL MEMBRANE PROTEIN-RELATED"/>
    <property type="match status" value="1"/>
</dbReference>
<feature type="transmembrane region" description="Helical" evidence="7">
    <location>
        <begin position="60"/>
        <end position="78"/>
    </location>
</feature>
<sequence>MTATATQTPPPAAPPAAGPRRGRGKLSTPVILLIVAAAIIAVAAVRAIAGANDVTSSGQIAGALSSAVPIGLAGLAGLWSERAGVVNIGLEGMMILGTFFGAWAGWQTNPWLGVLAGVIGGALGGLVHAIVTVTFGVDQIIAGVAMNILATGVTAYLAKKLFTGAAAAAKGGTPKQSPPMSDIKKFTVPGLSHWLNTIEKHHWFLVSDLAGIVGGVVTNISALTLLAVVLFAVTFFVLWRTSFGLRLRSCGENPAAAESLGVNVYTYKYVAVIISGGLAGLGGVFLAIGTHFYLAGQTGGRGYIGLAAMIFGNWRPGGLAMGAGLFGYADSLQLRNGGPSVHALLLLLAVLLVAMAAWRFYRGARLPAVISLAFAVLLIVWYVTTDTVADEVVQATPYVATLLVMGLSAQRLRMPKADGLPYRKGQGS</sequence>
<feature type="transmembrane region" description="Helical" evidence="7">
    <location>
        <begin position="269"/>
        <end position="294"/>
    </location>
</feature>
<feature type="transmembrane region" description="Helical" evidence="7">
    <location>
        <begin position="209"/>
        <end position="239"/>
    </location>
</feature>
<evidence type="ECO:0000256" key="5">
    <source>
        <dbReference type="ARBA" id="ARBA00023136"/>
    </source>
</evidence>
<evidence type="ECO:0000256" key="6">
    <source>
        <dbReference type="SAM" id="MobiDB-lite"/>
    </source>
</evidence>
<keyword evidence="9" id="KW-1185">Reference proteome</keyword>
<evidence type="ECO:0000313" key="9">
    <source>
        <dbReference type="Proteomes" id="UP000749040"/>
    </source>
</evidence>
<dbReference type="EMBL" id="JADKYB010000004">
    <property type="protein sequence ID" value="MBM9504637.1"/>
    <property type="molecule type" value="Genomic_DNA"/>
</dbReference>
<comment type="subcellular location">
    <subcellularLocation>
        <location evidence="1">Cell membrane</location>
        <topology evidence="1">Multi-pass membrane protein</topology>
    </subcellularLocation>
</comment>
<evidence type="ECO:0000256" key="7">
    <source>
        <dbReference type="SAM" id="Phobius"/>
    </source>
</evidence>
<feature type="compositionally biased region" description="Pro residues" evidence="6">
    <location>
        <begin position="8"/>
        <end position="17"/>
    </location>
</feature>
<feature type="transmembrane region" description="Helical" evidence="7">
    <location>
        <begin position="306"/>
        <end position="329"/>
    </location>
</feature>
<evidence type="ECO:0000256" key="4">
    <source>
        <dbReference type="ARBA" id="ARBA00022989"/>
    </source>
</evidence>
<evidence type="ECO:0000256" key="1">
    <source>
        <dbReference type="ARBA" id="ARBA00004651"/>
    </source>
</evidence>
<keyword evidence="4 7" id="KW-1133">Transmembrane helix</keyword>
<evidence type="ECO:0000256" key="3">
    <source>
        <dbReference type="ARBA" id="ARBA00022692"/>
    </source>
</evidence>
<dbReference type="Proteomes" id="UP000749040">
    <property type="component" value="Unassembled WGS sequence"/>
</dbReference>
<feature type="transmembrane region" description="Helical" evidence="7">
    <location>
        <begin position="341"/>
        <end position="361"/>
    </location>
</feature>
<name>A0ABS2TP85_9ACTN</name>
<protein>
    <submittedName>
        <fullName evidence="8">ABC transporter permease</fullName>
    </submittedName>
</protein>
<feature type="transmembrane region" description="Helical" evidence="7">
    <location>
        <begin position="112"/>
        <end position="137"/>
    </location>
</feature>
<dbReference type="CDD" id="cd06580">
    <property type="entry name" value="TM_PBP1_transp_TpRbsC_like"/>
    <property type="match status" value="1"/>
</dbReference>
<accession>A0ABS2TP85</accession>
<keyword evidence="2" id="KW-1003">Cell membrane</keyword>
<dbReference type="RefSeq" id="WP_205356510.1">
    <property type="nucleotide sequence ID" value="NZ_JADKYB010000004.1"/>
</dbReference>
<comment type="caution">
    <text evidence="8">The sequence shown here is derived from an EMBL/GenBank/DDBJ whole genome shotgun (WGS) entry which is preliminary data.</text>
</comment>